<accession>A0A2P2IR51</accession>
<dbReference type="EMBL" id="GGEC01003188">
    <property type="protein sequence ID" value="MBW83671.1"/>
    <property type="molecule type" value="Transcribed_RNA"/>
</dbReference>
<organism evidence="1">
    <name type="scientific">Rhizophora mucronata</name>
    <name type="common">Asiatic mangrove</name>
    <dbReference type="NCBI Taxonomy" id="61149"/>
    <lineage>
        <taxon>Eukaryota</taxon>
        <taxon>Viridiplantae</taxon>
        <taxon>Streptophyta</taxon>
        <taxon>Embryophyta</taxon>
        <taxon>Tracheophyta</taxon>
        <taxon>Spermatophyta</taxon>
        <taxon>Magnoliopsida</taxon>
        <taxon>eudicotyledons</taxon>
        <taxon>Gunneridae</taxon>
        <taxon>Pentapetalae</taxon>
        <taxon>rosids</taxon>
        <taxon>fabids</taxon>
        <taxon>Malpighiales</taxon>
        <taxon>Rhizophoraceae</taxon>
        <taxon>Rhizophora</taxon>
    </lineage>
</organism>
<proteinExistence type="predicted"/>
<name>A0A2P2IR51_RHIMU</name>
<reference evidence="1" key="1">
    <citation type="submission" date="2018-02" db="EMBL/GenBank/DDBJ databases">
        <title>Rhizophora mucronata_Transcriptome.</title>
        <authorList>
            <person name="Meera S.P."/>
            <person name="Sreeshan A."/>
            <person name="Augustine A."/>
        </authorList>
    </citation>
    <scope>NUCLEOTIDE SEQUENCE</scope>
    <source>
        <tissue evidence="1">Leaf</tissue>
    </source>
</reference>
<sequence>MMNVNFHVNPYVHSLNHRQRANTLFQKVLEQSHQVNNKVIIYLSHMATSTACHVWRRPFHHEMPFCLFILLHKQMQ</sequence>
<protein>
    <submittedName>
        <fullName evidence="1">Uncharacterized protein</fullName>
    </submittedName>
</protein>
<dbReference type="AlphaFoldDB" id="A0A2P2IR51"/>
<evidence type="ECO:0000313" key="1">
    <source>
        <dbReference type="EMBL" id="MBW83670.1"/>
    </source>
</evidence>
<dbReference type="EMBL" id="GGEC01003187">
    <property type="protein sequence ID" value="MBW83670.1"/>
    <property type="molecule type" value="Transcribed_RNA"/>
</dbReference>